<dbReference type="eggNOG" id="ENOG5032YEW">
    <property type="taxonomic scope" value="Bacteria"/>
</dbReference>
<feature type="compositionally biased region" description="Basic and acidic residues" evidence="1">
    <location>
        <begin position="92"/>
        <end position="109"/>
    </location>
</feature>
<evidence type="ECO:0000313" key="2">
    <source>
        <dbReference type="EMBL" id="EPE99502.1"/>
    </source>
</evidence>
<sequence length="185" mass="21411">MFMRLNDAKPLLPMAREIAGLASEAWSESYNLRDQRAEICIVDRQTGEVVPIALLTRDCSYDDRRLMMKAPLLIRALLTLLDAAFAEIRKLKPPEDPRGAEPRQEKSDEPNYAANCAMMCKEPAFRRFLFEEKELPAMDEDNVVAKHVRYLLKVDSRSHINTDANARKLWLKLRAEFESWMKEVV</sequence>
<protein>
    <submittedName>
        <fullName evidence="2">Uncharacterized protein</fullName>
    </submittedName>
</protein>
<reference evidence="2 3" key="1">
    <citation type="journal article" date="2012" name="J. Bacteriol.">
        <title>Genome sequence of Rhizobium grahamii CCGE502, a broad-host-range symbiont with low nodulation competitiveness in Phaseolus vulgaris.</title>
        <authorList>
            <person name="Althabegoiti M.J."/>
            <person name="Lozano L."/>
            <person name="Torres-Tejerizo G."/>
            <person name="Ormeno-Orrillo E."/>
            <person name="Rogel M.A."/>
            <person name="Gonzalez V."/>
            <person name="Martinez-Romero E."/>
        </authorList>
    </citation>
    <scope>NUCLEOTIDE SEQUENCE [LARGE SCALE GENOMIC DNA]</scope>
    <source>
        <strain evidence="2 3">CCGE 502</strain>
    </source>
</reference>
<name>S3HL02_9HYPH</name>
<evidence type="ECO:0000256" key="1">
    <source>
        <dbReference type="SAM" id="MobiDB-lite"/>
    </source>
</evidence>
<keyword evidence="3" id="KW-1185">Reference proteome</keyword>
<dbReference type="HOGENOM" id="CLU_125950_0_0_5"/>
<dbReference type="RefSeq" id="WP_016553062.1">
    <property type="nucleotide sequence ID" value="NZ_AEYE02000005.1"/>
</dbReference>
<evidence type="ECO:0000313" key="3">
    <source>
        <dbReference type="Proteomes" id="UP000014411"/>
    </source>
</evidence>
<comment type="caution">
    <text evidence="2">The sequence shown here is derived from an EMBL/GenBank/DDBJ whole genome shotgun (WGS) entry which is preliminary data.</text>
</comment>
<accession>S3HL02</accession>
<gene>
    <name evidence="2" type="ORF">RGCCGE502_04945</name>
</gene>
<proteinExistence type="predicted"/>
<feature type="region of interest" description="Disordered" evidence="1">
    <location>
        <begin position="92"/>
        <end position="111"/>
    </location>
</feature>
<dbReference type="AlphaFoldDB" id="S3HL02"/>
<dbReference type="STRING" id="990285.RGCCGE502_04945"/>
<dbReference type="Proteomes" id="UP000014411">
    <property type="component" value="Unassembled WGS sequence"/>
</dbReference>
<organism evidence="2 3">
    <name type="scientific">Rhizobium grahamii CCGE 502</name>
    <dbReference type="NCBI Taxonomy" id="990285"/>
    <lineage>
        <taxon>Bacteria</taxon>
        <taxon>Pseudomonadati</taxon>
        <taxon>Pseudomonadota</taxon>
        <taxon>Alphaproteobacteria</taxon>
        <taxon>Hyphomicrobiales</taxon>
        <taxon>Rhizobiaceae</taxon>
        <taxon>Rhizobium/Agrobacterium group</taxon>
        <taxon>Rhizobium</taxon>
    </lineage>
</organism>
<dbReference type="EMBL" id="AEYE02000005">
    <property type="protein sequence ID" value="EPE99502.1"/>
    <property type="molecule type" value="Genomic_DNA"/>
</dbReference>